<dbReference type="EMBL" id="QDDL01000005">
    <property type="protein sequence ID" value="PVZ68400.1"/>
    <property type="molecule type" value="Genomic_DNA"/>
</dbReference>
<comment type="caution">
    <text evidence="1">The sequence shown here is derived from an EMBL/GenBank/DDBJ whole genome shotgun (WGS) entry which is preliminary data.</text>
</comment>
<evidence type="ECO:0000313" key="1">
    <source>
        <dbReference type="EMBL" id="PVZ68400.1"/>
    </source>
</evidence>
<gene>
    <name evidence="1" type="ORF">DC094_14070</name>
</gene>
<dbReference type="AlphaFoldDB" id="A0A2V1H1F7"/>
<protein>
    <submittedName>
        <fullName evidence="1">Uncharacterized protein</fullName>
    </submittedName>
</protein>
<keyword evidence="2" id="KW-1185">Reference proteome</keyword>
<sequence length="258" mass="29348">MPSFALFKESVEKFEGSALLDLSRFNWSLVLAKQMMLQQTAGACEHCMRIAEHLGFCLGISVVFITFYENPMSFKTLLLKDEVVAETIVRCQIQHQSRRGDHTSLLNSGDQSPTEKFLEEKSFFNEHTFNGTEKISDFISLIANFSKYTDCYFQIYFHGAIPGSGSHVVTAWNNSKNNTIIFFDSLYGIAEFSEKNRNKHFSIFIHCHLTQNIPMINIKRWNATIYKKTNNALLNISENIATAIPKKDSSITGKETSV</sequence>
<dbReference type="Proteomes" id="UP000244906">
    <property type="component" value="Unassembled WGS sequence"/>
</dbReference>
<proteinExistence type="predicted"/>
<name>A0A2V1H1F7_9GAMM</name>
<accession>A0A2V1H1F7</accession>
<evidence type="ECO:0000313" key="2">
    <source>
        <dbReference type="Proteomes" id="UP000244906"/>
    </source>
</evidence>
<dbReference type="RefSeq" id="WP_116687728.1">
    <property type="nucleotide sequence ID" value="NZ_CAWNYD010000005.1"/>
</dbReference>
<reference evidence="1 2" key="1">
    <citation type="submission" date="2018-04" db="EMBL/GenBank/DDBJ databases">
        <title>Thalassorhabdus spongiae gen. nov., sp. nov., isolated from a marine sponge in South-West Iceland.</title>
        <authorList>
            <person name="Knobloch S."/>
            <person name="Daussin A."/>
            <person name="Johannsson R."/>
            <person name="Marteinsson V.T."/>
        </authorList>
    </citation>
    <scope>NUCLEOTIDE SEQUENCE [LARGE SCALE GENOMIC DNA]</scope>
    <source>
        <strain evidence="1 2">Hp12</strain>
    </source>
</reference>
<organism evidence="1 2">
    <name type="scientific">Pelagibaculum spongiae</name>
    <dbReference type="NCBI Taxonomy" id="2080658"/>
    <lineage>
        <taxon>Bacteria</taxon>
        <taxon>Pseudomonadati</taxon>
        <taxon>Pseudomonadota</taxon>
        <taxon>Gammaproteobacteria</taxon>
        <taxon>Oceanospirillales</taxon>
        <taxon>Pelagibaculum</taxon>
    </lineage>
</organism>